<feature type="domain" description="B30.2/SPRY" evidence="7">
    <location>
        <begin position="1023"/>
        <end position="1213"/>
    </location>
</feature>
<reference evidence="10 11" key="1">
    <citation type="submission" date="2022-01" db="EMBL/GenBank/DDBJ databases">
        <title>A chromosome-scale genome assembly of the false clownfish, Amphiprion ocellaris.</title>
        <authorList>
            <person name="Ryu T."/>
        </authorList>
    </citation>
    <scope>NUCLEOTIDE SEQUENCE [LARGE SCALE GENOMIC DNA]</scope>
</reference>
<dbReference type="InterPro" id="IPR041267">
    <property type="entry name" value="NLRP_HD2"/>
</dbReference>
<keyword evidence="6" id="KW-0067">ATP-binding</keyword>
<dbReference type="InterPro" id="IPR001611">
    <property type="entry name" value="Leu-rich_rpt"/>
</dbReference>
<dbReference type="RefSeq" id="XP_023126875.1">
    <property type="nucleotide sequence ID" value="XM_023271107.3"/>
</dbReference>
<dbReference type="Pfam" id="PF17779">
    <property type="entry name" value="WHD_NOD2"/>
    <property type="match status" value="1"/>
</dbReference>
<accession>A0A3Q1BQZ6</accession>
<evidence type="ECO:0000259" key="8">
    <source>
        <dbReference type="PROSITE" id="PS50824"/>
    </source>
</evidence>
<dbReference type="InterPro" id="IPR041075">
    <property type="entry name" value="NOD1/2_WH"/>
</dbReference>
<dbReference type="Pfam" id="PF13765">
    <property type="entry name" value="PRY"/>
    <property type="match status" value="1"/>
</dbReference>
<dbReference type="SUPFAM" id="SSF49899">
    <property type="entry name" value="Concanavalin A-like lectins/glucanases"/>
    <property type="match status" value="1"/>
</dbReference>
<dbReference type="RefSeq" id="XP_035804486.1">
    <property type="nucleotide sequence ID" value="XM_035948593.2"/>
</dbReference>
<reference evidence="10" key="3">
    <citation type="submission" date="2025-09" db="UniProtKB">
        <authorList>
            <consortium name="Ensembl"/>
        </authorList>
    </citation>
    <scope>IDENTIFICATION</scope>
</reference>
<dbReference type="InterPro" id="IPR004020">
    <property type="entry name" value="DAPIN"/>
</dbReference>
<keyword evidence="3" id="KW-0433">Leucine-rich repeat</keyword>
<evidence type="ECO:0000259" key="7">
    <source>
        <dbReference type="PROSITE" id="PS50188"/>
    </source>
</evidence>
<dbReference type="GeneID" id="111569130"/>
<evidence type="ECO:0008006" key="12">
    <source>
        <dbReference type="Google" id="ProtNLM"/>
    </source>
</evidence>
<dbReference type="FunFam" id="3.80.10.10:FF:000100">
    <property type="entry name" value="Si:dkey-11n14.1"/>
    <property type="match status" value="1"/>
</dbReference>
<dbReference type="SMART" id="SM00449">
    <property type="entry name" value="SPRY"/>
    <property type="match status" value="1"/>
</dbReference>
<dbReference type="Pfam" id="PF13516">
    <property type="entry name" value="LRR_6"/>
    <property type="match status" value="5"/>
</dbReference>
<dbReference type="InterPro" id="IPR043136">
    <property type="entry name" value="B30.2/SPRY_sf"/>
</dbReference>
<dbReference type="KEGG" id="aoce:111569130"/>
<dbReference type="CDD" id="cd16040">
    <property type="entry name" value="SPRY_PRY_SNTX"/>
    <property type="match status" value="1"/>
</dbReference>
<dbReference type="Gene3D" id="3.40.50.300">
    <property type="entry name" value="P-loop containing nucleotide triphosphate hydrolases"/>
    <property type="match status" value="1"/>
</dbReference>
<dbReference type="SUPFAM" id="SSF52047">
    <property type="entry name" value="RNI-like"/>
    <property type="match status" value="1"/>
</dbReference>
<dbReference type="GO" id="GO:0005737">
    <property type="term" value="C:cytoplasm"/>
    <property type="evidence" value="ECO:0007669"/>
    <property type="project" value="UniProtKB-SubCell"/>
</dbReference>
<evidence type="ECO:0000259" key="9">
    <source>
        <dbReference type="PROSITE" id="PS50837"/>
    </source>
</evidence>
<dbReference type="InterPro" id="IPR011029">
    <property type="entry name" value="DEATH-like_dom_sf"/>
</dbReference>
<dbReference type="Pfam" id="PF14484">
    <property type="entry name" value="FISNA"/>
    <property type="match status" value="1"/>
</dbReference>
<dbReference type="InterPro" id="IPR013320">
    <property type="entry name" value="ConA-like_dom_sf"/>
</dbReference>
<dbReference type="Gene3D" id="1.10.533.10">
    <property type="entry name" value="Death Domain, Fas"/>
    <property type="match status" value="1"/>
</dbReference>
<dbReference type="PROSITE" id="PS50837">
    <property type="entry name" value="NACHT"/>
    <property type="match status" value="1"/>
</dbReference>
<dbReference type="SUPFAM" id="SSF47986">
    <property type="entry name" value="DEATH domain"/>
    <property type="match status" value="1"/>
</dbReference>
<dbReference type="InterPro" id="IPR001870">
    <property type="entry name" value="B30.2/SPRY"/>
</dbReference>
<protein>
    <recommendedName>
        <fullName evidence="12">B30.2/SPRY domain-containing protein</fullName>
    </recommendedName>
</protein>
<dbReference type="SMART" id="SM01288">
    <property type="entry name" value="FISNA"/>
    <property type="match status" value="1"/>
</dbReference>
<dbReference type="InterPro" id="IPR051261">
    <property type="entry name" value="NLR"/>
</dbReference>
<dbReference type="InterPro" id="IPR003879">
    <property type="entry name" value="Butyrophylin_SPRY"/>
</dbReference>
<evidence type="ECO:0000256" key="4">
    <source>
        <dbReference type="ARBA" id="ARBA00022737"/>
    </source>
</evidence>
<dbReference type="PROSITE" id="PS50824">
    <property type="entry name" value="DAPIN"/>
    <property type="match status" value="1"/>
</dbReference>
<dbReference type="SMART" id="SM00589">
    <property type="entry name" value="PRY"/>
    <property type="match status" value="1"/>
</dbReference>
<dbReference type="SMART" id="SM00368">
    <property type="entry name" value="LRR_RI"/>
    <property type="match status" value="7"/>
</dbReference>
<reference evidence="10" key="2">
    <citation type="submission" date="2025-08" db="UniProtKB">
        <authorList>
            <consortium name="Ensembl"/>
        </authorList>
    </citation>
    <scope>IDENTIFICATION</scope>
</reference>
<dbReference type="Pfam" id="PF17776">
    <property type="entry name" value="NLRC4_HD2"/>
    <property type="match status" value="1"/>
</dbReference>
<evidence type="ECO:0000256" key="3">
    <source>
        <dbReference type="ARBA" id="ARBA00022614"/>
    </source>
</evidence>
<evidence type="ECO:0000256" key="2">
    <source>
        <dbReference type="ARBA" id="ARBA00022490"/>
    </source>
</evidence>
<dbReference type="SUPFAM" id="SSF52540">
    <property type="entry name" value="P-loop containing nucleoside triphosphate hydrolases"/>
    <property type="match status" value="1"/>
</dbReference>
<dbReference type="Gene3D" id="3.80.10.10">
    <property type="entry name" value="Ribonuclease Inhibitor"/>
    <property type="match status" value="2"/>
</dbReference>
<keyword evidence="5" id="KW-0547">Nucleotide-binding</keyword>
<dbReference type="InterPro" id="IPR003877">
    <property type="entry name" value="SPRY_dom"/>
</dbReference>
<dbReference type="PROSITE" id="PS50188">
    <property type="entry name" value="B302_SPRY"/>
    <property type="match status" value="1"/>
</dbReference>
<dbReference type="AlphaFoldDB" id="A0A3Q1BQZ6"/>
<comment type="subcellular location">
    <subcellularLocation>
        <location evidence="1">Cytoplasm</location>
    </subcellularLocation>
</comment>
<dbReference type="InterPro" id="IPR029495">
    <property type="entry name" value="NACHT-assoc"/>
</dbReference>
<evidence type="ECO:0000256" key="6">
    <source>
        <dbReference type="ARBA" id="ARBA00022840"/>
    </source>
</evidence>
<keyword evidence="4" id="KW-0677">Repeat</keyword>
<dbReference type="InterPro" id="IPR006574">
    <property type="entry name" value="PRY"/>
</dbReference>
<dbReference type="PROSITE" id="PS51450">
    <property type="entry name" value="LRR"/>
    <property type="match status" value="1"/>
</dbReference>
<evidence type="ECO:0000313" key="11">
    <source>
        <dbReference type="Proteomes" id="UP001501940"/>
    </source>
</evidence>
<sequence>MASHIELLLGVLQDLGNDELKHFQWLLKQAGIIEGFPAIPKSRLEEADRQDMVDEMVQTYSLHGALRITLEVLRKIGRNDLVEHFSQSVAQANNDATDVGETSETTGACSIQQAQTVLPQPPTPGLQTEDVLVQRPKPPQPITSYQRMLQSNLQNKFMCILEGSSKQKDKKLLDDIYTELYIIDGNDEDINRQHEVRHIEMASRRPQGSERSIQHNDIFKHPSGESTPVRTVLTHGIAGIGKTFLVHKFILDWAEGRANQDTHLTFPFTFRQLNLLKGRRFRLAELIHKCIRESQDIQEEALNYIFTKLQTSGNTNYDKSTYKLLFVLDGLDESRLHLNFCDKDECSVDEPLFVNELLANLIQGKLLPSARLWITTRPAAANQIPLDFVDIMTEVRGFTDPQKEEYFRKRFRDEQACGRIISHVKTSRSLHIMCHIPVFCWITATVLMEMLGEGEKNEIPQTLTEMYAKFLVFQMKQTAMKYDMTENVKIIKSLAKLAFHQLEKGNLIFYETDLKNSGIPLSDASVYSGVFTQIFQEEDGLNEDKMFSFVHLSIHEFLAAFYVVLSLLNDNKDVMAEPQTPLQHLNRLFQKATVTEVCERAVDKALQSPNGHLDLFLRFLLGLSLKSNQALLRGLLKLKPSSKDTSQELAKYIKKKIRENPSPERCINLFHCLSELRDWSLVDEIQHYLRTGSISTAHISPAQWSALVYVLLSSEEDLDVFDLKKYSRSEEVLLRMLPLVKVSTTALLSQCQLSRLSCEALASTLSSQASSVRELDLSFNKLHDVGVNLLSVGLKSSHCKLETLRLSCCEVTQDGCTPLASALSTNPSYPKELDLSNDRPRNPKVKQPTVKLRIPVHCELTEPRGHNVGQYSSLRGLDLSNNDLQDVGVKRLSAGLESPRCRLEDLRLSWCCMSEKGCDYLASVFQSKPSSLRNLDLSNNDLRDLGVELLSLGLERPNCRLETLSLSGCLVTEKGCSSLASAISFNPSHLRELDLSYNHPGDSGLKLLSAGLEDPHWRLETLRVDHCGESRMLLGPKKYACELTLDPNTAYKNFLLSQDNKKVTVVKEQQPYPDHPDRFEVRCQVLGMNGLTGRCYWEVEWSGPVTVGVAYRGIEKKGKGDDSLLGWNNKSWGFDYRNIAWHDGKATVSSTSSTHRPDRIAVYLDWPAGTLSFYRVLSDTLVHLHTFHCTFTEPLYPVLEVVGTGCFASLCSC</sequence>
<evidence type="ECO:0000256" key="1">
    <source>
        <dbReference type="ARBA" id="ARBA00004496"/>
    </source>
</evidence>
<dbReference type="Ensembl" id="ENSAOCT00000024801.2">
    <property type="protein sequence ID" value="ENSAOCP00000015978.2"/>
    <property type="gene ID" value="ENSAOCG00000020855.2"/>
</dbReference>
<feature type="domain" description="Pyrin" evidence="8">
    <location>
        <begin position="1"/>
        <end position="91"/>
    </location>
</feature>
<dbReference type="Pfam" id="PF05729">
    <property type="entry name" value="NACHT"/>
    <property type="match status" value="1"/>
</dbReference>
<organism evidence="10 11">
    <name type="scientific">Amphiprion ocellaris</name>
    <name type="common">Clown anemonefish</name>
    <dbReference type="NCBI Taxonomy" id="80972"/>
    <lineage>
        <taxon>Eukaryota</taxon>
        <taxon>Metazoa</taxon>
        <taxon>Chordata</taxon>
        <taxon>Craniata</taxon>
        <taxon>Vertebrata</taxon>
        <taxon>Euteleostomi</taxon>
        <taxon>Actinopterygii</taxon>
        <taxon>Neopterygii</taxon>
        <taxon>Teleostei</taxon>
        <taxon>Neoteleostei</taxon>
        <taxon>Acanthomorphata</taxon>
        <taxon>Ovalentaria</taxon>
        <taxon>Pomacentridae</taxon>
        <taxon>Amphiprion</taxon>
    </lineage>
</organism>
<evidence type="ECO:0000313" key="10">
    <source>
        <dbReference type="Ensembl" id="ENSAOCP00000015978.2"/>
    </source>
</evidence>
<dbReference type="InterPro" id="IPR007111">
    <property type="entry name" value="NACHT_NTPase"/>
</dbReference>
<keyword evidence="2" id="KW-0963">Cytoplasm</keyword>
<proteinExistence type="predicted"/>
<dbReference type="Pfam" id="PF00622">
    <property type="entry name" value="SPRY"/>
    <property type="match status" value="1"/>
</dbReference>
<dbReference type="GeneTree" id="ENSGT01150000286904"/>
<dbReference type="Proteomes" id="UP001501940">
    <property type="component" value="Chromosome 19"/>
</dbReference>
<dbReference type="PRINTS" id="PR01407">
    <property type="entry name" value="BUTYPHLNCDUF"/>
</dbReference>
<dbReference type="SMART" id="SM01289">
    <property type="entry name" value="PYRIN"/>
    <property type="match status" value="1"/>
</dbReference>
<name>A0A3Q1BQZ6_AMPOC</name>
<dbReference type="GO" id="GO:0005524">
    <property type="term" value="F:ATP binding"/>
    <property type="evidence" value="ECO:0007669"/>
    <property type="project" value="UniProtKB-KW"/>
</dbReference>
<dbReference type="CDD" id="cd08321">
    <property type="entry name" value="Pyrin_ASC-like"/>
    <property type="match status" value="1"/>
</dbReference>
<dbReference type="Pfam" id="PF02758">
    <property type="entry name" value="PYRIN"/>
    <property type="match status" value="1"/>
</dbReference>
<feature type="domain" description="NACHT" evidence="9">
    <location>
        <begin position="230"/>
        <end position="380"/>
    </location>
</feature>
<dbReference type="InterPro" id="IPR027417">
    <property type="entry name" value="P-loop_NTPase"/>
</dbReference>
<dbReference type="PANTHER" id="PTHR24106">
    <property type="entry name" value="NACHT, LRR AND CARD DOMAINS-CONTAINING"/>
    <property type="match status" value="1"/>
</dbReference>
<dbReference type="InterPro" id="IPR032675">
    <property type="entry name" value="LRR_dom_sf"/>
</dbReference>
<dbReference type="FunFam" id="3.40.50.300:FF:001524">
    <property type="entry name" value="Si:dkey-126g1.7"/>
    <property type="match status" value="1"/>
</dbReference>
<evidence type="ECO:0000256" key="5">
    <source>
        <dbReference type="ARBA" id="ARBA00022741"/>
    </source>
</evidence>
<dbReference type="Gene3D" id="2.60.120.920">
    <property type="match status" value="1"/>
</dbReference>
<keyword evidence="11" id="KW-1185">Reference proteome</keyword>